<reference evidence="2" key="1">
    <citation type="journal article" date="2014" name="Int. J. Syst. Evol. Microbiol.">
        <title>Complete genome sequence of Corynebacterium casei LMG S-19264T (=DSM 44701T), isolated from a smear-ripened cheese.</title>
        <authorList>
            <consortium name="US DOE Joint Genome Institute (JGI-PGF)"/>
            <person name="Walter F."/>
            <person name="Albersmeier A."/>
            <person name="Kalinowski J."/>
            <person name="Ruckert C."/>
        </authorList>
    </citation>
    <scope>NUCLEOTIDE SEQUENCE</scope>
    <source>
        <strain evidence="2">JCM 3093</strain>
    </source>
</reference>
<dbReference type="EMBL" id="BMQD01000008">
    <property type="protein sequence ID" value="GGK69102.1"/>
    <property type="molecule type" value="Genomic_DNA"/>
</dbReference>
<dbReference type="AlphaFoldDB" id="A0AA37F4U7"/>
<name>A0AA37F4U7_9ACTN</name>
<accession>A0AA37F4U7</accession>
<protein>
    <submittedName>
        <fullName evidence="2">Uncharacterized protein</fullName>
    </submittedName>
</protein>
<evidence type="ECO:0000313" key="2">
    <source>
        <dbReference type="EMBL" id="GGK69102.1"/>
    </source>
</evidence>
<comment type="caution">
    <text evidence="2">The sequence shown here is derived from an EMBL/GenBank/DDBJ whole genome shotgun (WGS) entry which is preliminary data.</text>
</comment>
<evidence type="ECO:0000256" key="1">
    <source>
        <dbReference type="SAM" id="MobiDB-lite"/>
    </source>
</evidence>
<reference evidence="2" key="2">
    <citation type="submission" date="2022-09" db="EMBL/GenBank/DDBJ databases">
        <authorList>
            <person name="Sun Q."/>
            <person name="Ohkuma M."/>
        </authorList>
    </citation>
    <scope>NUCLEOTIDE SEQUENCE</scope>
    <source>
        <strain evidence="2">JCM 3093</strain>
    </source>
</reference>
<feature type="region of interest" description="Disordered" evidence="1">
    <location>
        <begin position="29"/>
        <end position="58"/>
    </location>
</feature>
<dbReference type="Proteomes" id="UP000627984">
    <property type="component" value="Unassembled WGS sequence"/>
</dbReference>
<sequence>MSGGSGTGAGLRAFDREGDPVQLLACSPPPAVGGEPVTSPEGCSLPGPRTESTGRTNRAITHGRFRSPGYVAASCGGALLTVLRTCIDQQSRSSDVCGFRAARSGWPA</sequence>
<organism evidence="2 3">
    <name type="scientific">Planomonospora parontospora</name>
    <dbReference type="NCBI Taxonomy" id="58119"/>
    <lineage>
        <taxon>Bacteria</taxon>
        <taxon>Bacillati</taxon>
        <taxon>Actinomycetota</taxon>
        <taxon>Actinomycetes</taxon>
        <taxon>Streptosporangiales</taxon>
        <taxon>Streptosporangiaceae</taxon>
        <taxon>Planomonospora</taxon>
    </lineage>
</organism>
<evidence type="ECO:0000313" key="3">
    <source>
        <dbReference type="Proteomes" id="UP000627984"/>
    </source>
</evidence>
<proteinExistence type="predicted"/>
<gene>
    <name evidence="2" type="ORF">GCM10010126_30670</name>
</gene>